<keyword evidence="2" id="KW-1185">Reference proteome</keyword>
<dbReference type="EMBL" id="UZAH01031060">
    <property type="protein sequence ID" value="VDP13656.1"/>
    <property type="molecule type" value="Genomic_DNA"/>
</dbReference>
<reference evidence="3" key="2">
    <citation type="submission" date="2019-09" db="UniProtKB">
        <authorList>
            <consortium name="WormBaseParasite"/>
        </authorList>
    </citation>
    <scope>IDENTIFICATION</scope>
</reference>
<name>A0A183GAG1_HELPZ</name>
<reference evidence="1 2" key="1">
    <citation type="submission" date="2018-11" db="EMBL/GenBank/DDBJ databases">
        <authorList>
            <consortium name="Pathogen Informatics"/>
        </authorList>
    </citation>
    <scope>NUCLEOTIDE SEQUENCE [LARGE SCALE GENOMIC DNA]</scope>
</reference>
<sequence length="273" mass="30536">MAGLSQGPVACNRVSVFGSARQSGQFPVAPHAKTMPHETIAPQHRSLICTLKIAPPRQKQVERCGAPRIKWWQMREKEAAVISRVRLPTVTTVHETWKMATDAIRQAAQSELGITKPGRRKVDKQAWLYTSDVKANVQEKKSLYHVFLGEKTADNWRKYQEARKAAKKAVTVAKAIHYGDVNEKLKSRNGERHLYRLAKNRHRQTECQQGRVKVPADGFSGAPLLKSLSMTRKAEPCAKEVVVRAPVELEDNGEIGQVILMVELATGKFPDTS</sequence>
<dbReference type="OrthoDB" id="418748at2759"/>
<evidence type="ECO:0000313" key="1">
    <source>
        <dbReference type="EMBL" id="VDP13656.1"/>
    </source>
</evidence>
<dbReference type="AlphaFoldDB" id="A0A183GAG1"/>
<gene>
    <name evidence="1" type="ORF">HPBE_LOCUS19000</name>
</gene>
<accession>A0A3P8F1X9</accession>
<dbReference type="WBParaSite" id="HPBE_0001900101-mRNA-1">
    <property type="protein sequence ID" value="HPBE_0001900101-mRNA-1"/>
    <property type="gene ID" value="HPBE_0001900101"/>
</dbReference>
<dbReference type="Proteomes" id="UP000050761">
    <property type="component" value="Unassembled WGS sequence"/>
</dbReference>
<evidence type="ECO:0000313" key="3">
    <source>
        <dbReference type="WBParaSite" id="HPBE_0001900101-mRNA-1"/>
    </source>
</evidence>
<accession>A0A183GAG1</accession>
<proteinExistence type="predicted"/>
<organism evidence="2 3">
    <name type="scientific">Heligmosomoides polygyrus</name>
    <name type="common">Parasitic roundworm</name>
    <dbReference type="NCBI Taxonomy" id="6339"/>
    <lineage>
        <taxon>Eukaryota</taxon>
        <taxon>Metazoa</taxon>
        <taxon>Ecdysozoa</taxon>
        <taxon>Nematoda</taxon>
        <taxon>Chromadorea</taxon>
        <taxon>Rhabditida</taxon>
        <taxon>Rhabditina</taxon>
        <taxon>Rhabditomorpha</taxon>
        <taxon>Strongyloidea</taxon>
        <taxon>Heligmosomidae</taxon>
        <taxon>Heligmosomoides</taxon>
    </lineage>
</organism>
<evidence type="ECO:0000313" key="2">
    <source>
        <dbReference type="Proteomes" id="UP000050761"/>
    </source>
</evidence>
<protein>
    <submittedName>
        <fullName evidence="3">Reverse transcriptase domain-containing protein</fullName>
    </submittedName>
</protein>